<dbReference type="InterPro" id="IPR011047">
    <property type="entry name" value="Quinoprotein_ADH-like_sf"/>
</dbReference>
<dbReference type="SUPFAM" id="SSF50998">
    <property type="entry name" value="Quinoprotein alcohol dehydrogenase-like"/>
    <property type="match status" value="2"/>
</dbReference>
<organism evidence="2 3">
    <name type="scientific">Bacillus songklensis</name>
    <dbReference type="NCBI Taxonomy" id="1069116"/>
    <lineage>
        <taxon>Bacteria</taxon>
        <taxon>Bacillati</taxon>
        <taxon>Bacillota</taxon>
        <taxon>Bacilli</taxon>
        <taxon>Bacillales</taxon>
        <taxon>Bacillaceae</taxon>
        <taxon>Bacillus</taxon>
    </lineage>
</organism>
<reference evidence="3" key="1">
    <citation type="journal article" date="2019" name="Int. J. Syst. Evol. Microbiol.">
        <title>The Global Catalogue of Microorganisms (GCM) 10K type strain sequencing project: providing services to taxonomists for standard genome sequencing and annotation.</title>
        <authorList>
            <consortium name="The Broad Institute Genomics Platform"/>
            <consortium name="The Broad Institute Genome Sequencing Center for Infectious Disease"/>
            <person name="Wu L."/>
            <person name="Ma J."/>
        </authorList>
    </citation>
    <scope>NUCLEOTIDE SEQUENCE [LARGE SCALE GENOMIC DNA]</scope>
    <source>
        <strain evidence="3">CCUG 61889</strain>
    </source>
</reference>
<name>A0ABV8B0A0_9BACI</name>
<dbReference type="RefSeq" id="WP_377914408.1">
    <property type="nucleotide sequence ID" value="NZ_JBHRZT010000039.1"/>
</dbReference>
<proteinExistence type="predicted"/>
<dbReference type="PANTHER" id="PTHR34512:SF30">
    <property type="entry name" value="OUTER MEMBRANE PROTEIN ASSEMBLY FACTOR BAMB"/>
    <property type="match status" value="1"/>
</dbReference>
<feature type="domain" description="Pyrrolo-quinoline quinone repeat" evidence="1">
    <location>
        <begin position="457"/>
        <end position="546"/>
    </location>
</feature>
<sequence length="552" mass="61335">MKEIKLFVPMLFLALLLIFGCYKALQTGVKVPVVNVSSENAKELQVGLENKNVNDQLVRTYSNILTFKQQNLPYLSYKLAGDTKEAIQTAFPRTYTEVDGVLTFRGNHLRDRPSFGHIPSQASQLSKVWEFTTKRSPDWGGGAGWTGQPAIIKWGNDVLQMMNVYDEFKKNPGFVEVVYGSLDGHIYFFDLHSGKPSRPSINMGNAIRGSVSLDPRGYPLLYVGQGVPQTSKTDIGLRIFSLIDGKQLAMIKGIDPFAYRRWGAFGGSPLINRKTDTMVVGGENGLLYHIKLHTRFFRDKKVITVNPFVMKYRYHVKGNLDYGIENSPAAYKNVTWFADNGGSIQAVDMMTNRPIWALSKTDDTDATIVVDEENGNTPYLYTGTEVDKQGNKGIARLRKLNGLTGKEIWSTAYPALTVKGKNPVNGGLLATPVNGKRTIKDLIIYTVARAPSLETGLMVALDKQTGKEVWRWRMPKYTWSSPVDIYDEKGKAYILQADANGSLYMLSGKDGKIVSKIELGHNVEASPAVYDDMLVVATRAQKIYGVKISGTP</sequence>
<dbReference type="InterPro" id="IPR002372">
    <property type="entry name" value="PQQ_rpt_dom"/>
</dbReference>
<keyword evidence="3" id="KW-1185">Reference proteome</keyword>
<dbReference type="PANTHER" id="PTHR34512">
    <property type="entry name" value="CELL SURFACE PROTEIN"/>
    <property type="match status" value="1"/>
</dbReference>
<evidence type="ECO:0000259" key="1">
    <source>
        <dbReference type="Pfam" id="PF13360"/>
    </source>
</evidence>
<protein>
    <submittedName>
        <fullName evidence="2">PQQ-binding-like beta-propeller repeat protein</fullName>
    </submittedName>
</protein>
<dbReference type="PROSITE" id="PS51257">
    <property type="entry name" value="PROKAR_LIPOPROTEIN"/>
    <property type="match status" value="1"/>
</dbReference>
<gene>
    <name evidence="2" type="ORF">ACFOU2_09320</name>
</gene>
<dbReference type="EMBL" id="JBHRZT010000039">
    <property type="protein sequence ID" value="MFC3883683.1"/>
    <property type="molecule type" value="Genomic_DNA"/>
</dbReference>
<dbReference type="Gene3D" id="2.130.10.10">
    <property type="entry name" value="YVTN repeat-like/Quinoprotein amine dehydrogenase"/>
    <property type="match status" value="2"/>
</dbReference>
<dbReference type="Proteomes" id="UP001595752">
    <property type="component" value="Unassembled WGS sequence"/>
</dbReference>
<dbReference type="Pfam" id="PF13360">
    <property type="entry name" value="PQQ_2"/>
    <property type="match status" value="1"/>
</dbReference>
<evidence type="ECO:0000313" key="3">
    <source>
        <dbReference type="Proteomes" id="UP001595752"/>
    </source>
</evidence>
<evidence type="ECO:0000313" key="2">
    <source>
        <dbReference type="EMBL" id="MFC3883683.1"/>
    </source>
</evidence>
<accession>A0ABV8B0A0</accession>
<comment type="caution">
    <text evidence="2">The sequence shown here is derived from an EMBL/GenBank/DDBJ whole genome shotgun (WGS) entry which is preliminary data.</text>
</comment>
<dbReference type="InterPro" id="IPR015943">
    <property type="entry name" value="WD40/YVTN_repeat-like_dom_sf"/>
</dbReference>